<dbReference type="PROSITE" id="PS50405">
    <property type="entry name" value="GST_CTER"/>
    <property type="match status" value="1"/>
</dbReference>
<dbReference type="SUPFAM" id="SSF52833">
    <property type="entry name" value="Thioredoxin-like"/>
    <property type="match status" value="1"/>
</dbReference>
<dbReference type="PANTHER" id="PTHR43986">
    <property type="entry name" value="ELONGATION FACTOR 1-GAMMA"/>
    <property type="match status" value="1"/>
</dbReference>
<dbReference type="GO" id="GO:0005634">
    <property type="term" value="C:nucleus"/>
    <property type="evidence" value="ECO:0007669"/>
    <property type="project" value="TreeGrafter"/>
</dbReference>
<dbReference type="STRING" id="2903.R1CZ95"/>
<dbReference type="InterPro" id="IPR004046">
    <property type="entry name" value="GST_C"/>
</dbReference>
<dbReference type="FunFam" id="3.40.30.10:FF:000148">
    <property type="entry name" value="Elongation factor 1B gamma"/>
    <property type="match status" value="1"/>
</dbReference>
<dbReference type="AlphaFoldDB" id="A0A0D3I8X5"/>
<reference evidence="5" key="1">
    <citation type="journal article" date="2013" name="Nature">
        <title>Pan genome of the phytoplankton Emiliania underpins its global distribution.</title>
        <authorList>
            <person name="Read B.A."/>
            <person name="Kegel J."/>
            <person name="Klute M.J."/>
            <person name="Kuo A."/>
            <person name="Lefebvre S.C."/>
            <person name="Maumus F."/>
            <person name="Mayer C."/>
            <person name="Miller J."/>
            <person name="Monier A."/>
            <person name="Salamov A."/>
            <person name="Young J."/>
            <person name="Aguilar M."/>
            <person name="Claverie J.M."/>
            <person name="Frickenhaus S."/>
            <person name="Gonzalez K."/>
            <person name="Herman E.K."/>
            <person name="Lin Y.C."/>
            <person name="Napier J."/>
            <person name="Ogata H."/>
            <person name="Sarno A.F."/>
            <person name="Shmutz J."/>
            <person name="Schroeder D."/>
            <person name="de Vargas C."/>
            <person name="Verret F."/>
            <person name="von Dassow P."/>
            <person name="Valentin K."/>
            <person name="Van de Peer Y."/>
            <person name="Wheeler G."/>
            <person name="Dacks J.B."/>
            <person name="Delwiche C.F."/>
            <person name="Dyhrman S.T."/>
            <person name="Glockner G."/>
            <person name="John U."/>
            <person name="Richards T."/>
            <person name="Worden A.Z."/>
            <person name="Zhang X."/>
            <person name="Grigoriev I.V."/>
            <person name="Allen A.E."/>
            <person name="Bidle K."/>
            <person name="Borodovsky M."/>
            <person name="Bowler C."/>
            <person name="Brownlee C."/>
            <person name="Cock J.M."/>
            <person name="Elias M."/>
            <person name="Gladyshev V.N."/>
            <person name="Groth M."/>
            <person name="Guda C."/>
            <person name="Hadaegh A."/>
            <person name="Iglesias-Rodriguez M.D."/>
            <person name="Jenkins J."/>
            <person name="Jones B.M."/>
            <person name="Lawson T."/>
            <person name="Leese F."/>
            <person name="Lindquist E."/>
            <person name="Lobanov A."/>
            <person name="Lomsadze A."/>
            <person name="Malik S.B."/>
            <person name="Marsh M.E."/>
            <person name="Mackinder L."/>
            <person name="Mock T."/>
            <person name="Mueller-Roeber B."/>
            <person name="Pagarete A."/>
            <person name="Parker M."/>
            <person name="Probert I."/>
            <person name="Quesneville H."/>
            <person name="Raines C."/>
            <person name="Rensing S.A."/>
            <person name="Riano-Pachon D.M."/>
            <person name="Richier S."/>
            <person name="Rokitta S."/>
            <person name="Shiraiwa Y."/>
            <person name="Soanes D.M."/>
            <person name="van der Giezen M."/>
            <person name="Wahlund T.M."/>
            <person name="Williams B."/>
            <person name="Wilson W."/>
            <person name="Wolfe G."/>
            <person name="Wurch L.L."/>
        </authorList>
    </citation>
    <scope>NUCLEOTIDE SEQUENCE</scope>
</reference>
<dbReference type="InterPro" id="IPR036282">
    <property type="entry name" value="Glutathione-S-Trfase_C_sf"/>
</dbReference>
<evidence type="ECO:0000259" key="3">
    <source>
        <dbReference type="PROSITE" id="PS50405"/>
    </source>
</evidence>
<dbReference type="Proteomes" id="UP000013827">
    <property type="component" value="Unassembled WGS sequence"/>
</dbReference>
<evidence type="ECO:0008006" key="6">
    <source>
        <dbReference type="Google" id="ProtNLM"/>
    </source>
</evidence>
<dbReference type="PaxDb" id="2903-EOD07710"/>
<dbReference type="RefSeq" id="XP_005760139.1">
    <property type="nucleotide sequence ID" value="XM_005760082.1"/>
</dbReference>
<dbReference type="PROSITE" id="PS50404">
    <property type="entry name" value="GST_NTER"/>
    <property type="match status" value="1"/>
</dbReference>
<dbReference type="eggNOG" id="KOG0867">
    <property type="taxonomic scope" value="Eukaryota"/>
</dbReference>
<dbReference type="GeneID" id="17253841"/>
<feature type="domain" description="GST C-terminal" evidence="3">
    <location>
        <begin position="84"/>
        <end position="189"/>
    </location>
</feature>
<reference evidence="4" key="2">
    <citation type="submission" date="2024-10" db="UniProtKB">
        <authorList>
            <consortium name="EnsemblProtists"/>
        </authorList>
    </citation>
    <scope>IDENTIFICATION</scope>
</reference>
<keyword evidence="5" id="KW-1185">Reference proteome</keyword>
<dbReference type="Pfam" id="PF00043">
    <property type="entry name" value="GST_C"/>
    <property type="match status" value="1"/>
</dbReference>
<dbReference type="HOGENOM" id="CLU_011226_3_2_1"/>
<proteinExistence type="inferred from homology"/>
<dbReference type="InterPro" id="IPR036249">
    <property type="entry name" value="Thioredoxin-like_sf"/>
</dbReference>
<dbReference type="CDD" id="cd03044">
    <property type="entry name" value="GST_N_EF1Bgamma"/>
    <property type="match status" value="1"/>
</dbReference>
<dbReference type="OMA" id="WICYAQG"/>
<dbReference type="PANTHER" id="PTHR43986:SF1">
    <property type="entry name" value="ELONGATION FACTOR 1-GAMMA"/>
    <property type="match status" value="1"/>
</dbReference>
<dbReference type="GO" id="GO:0006414">
    <property type="term" value="P:translational elongation"/>
    <property type="evidence" value="ECO:0007669"/>
    <property type="project" value="TreeGrafter"/>
</dbReference>
<dbReference type="FunFam" id="1.20.1050.10:FF:000006">
    <property type="entry name" value="Elongation factor 1 gamma"/>
    <property type="match status" value="1"/>
</dbReference>
<dbReference type="InterPro" id="IPR040079">
    <property type="entry name" value="Glutathione_S-Trfase"/>
</dbReference>
<evidence type="ECO:0000313" key="4">
    <source>
        <dbReference type="EnsemblProtists" id="EOD07710"/>
    </source>
</evidence>
<evidence type="ECO:0000256" key="1">
    <source>
        <dbReference type="RuleBase" id="RU003494"/>
    </source>
</evidence>
<evidence type="ECO:0000259" key="2">
    <source>
        <dbReference type="PROSITE" id="PS50404"/>
    </source>
</evidence>
<feature type="domain" description="GST N-terminal" evidence="2">
    <location>
        <begin position="1"/>
        <end position="79"/>
    </location>
</feature>
<dbReference type="CDD" id="cd03181">
    <property type="entry name" value="GST_C_EF1Bgamma_like"/>
    <property type="match status" value="1"/>
</dbReference>
<dbReference type="SFLD" id="SFLDS00019">
    <property type="entry name" value="Glutathione_Transferase_(cytos"/>
    <property type="match status" value="1"/>
</dbReference>
<dbReference type="EnsemblProtists" id="EOD07710">
    <property type="protein sequence ID" value="EOD07710"/>
    <property type="gene ID" value="EMIHUDRAFT_438506"/>
</dbReference>
<dbReference type="InterPro" id="IPR010987">
    <property type="entry name" value="Glutathione-S-Trfase_C-like"/>
</dbReference>
<organism evidence="4 5">
    <name type="scientific">Emiliania huxleyi (strain CCMP1516)</name>
    <dbReference type="NCBI Taxonomy" id="280463"/>
    <lineage>
        <taxon>Eukaryota</taxon>
        <taxon>Haptista</taxon>
        <taxon>Haptophyta</taxon>
        <taxon>Prymnesiophyceae</taxon>
        <taxon>Isochrysidales</taxon>
        <taxon>Noelaerhabdaceae</taxon>
        <taxon>Emiliania</taxon>
    </lineage>
</organism>
<dbReference type="SFLD" id="SFLDG00358">
    <property type="entry name" value="Main_(cytGST)"/>
    <property type="match status" value="1"/>
</dbReference>
<dbReference type="SUPFAM" id="SSF47616">
    <property type="entry name" value="GST C-terminal domain-like"/>
    <property type="match status" value="1"/>
</dbReference>
<name>A0A0D3I8X5_EMIH1</name>
<dbReference type="GO" id="GO:0005737">
    <property type="term" value="C:cytoplasm"/>
    <property type="evidence" value="ECO:0007669"/>
    <property type="project" value="TreeGrafter"/>
</dbReference>
<dbReference type="Gene3D" id="3.40.30.10">
    <property type="entry name" value="Glutaredoxin"/>
    <property type="match status" value="1"/>
</dbReference>
<dbReference type="InterPro" id="IPR050802">
    <property type="entry name" value="EF-GSTs"/>
</dbReference>
<dbReference type="KEGG" id="ehx:EMIHUDRAFT_438506"/>
<dbReference type="InterPro" id="IPR004045">
    <property type="entry name" value="Glutathione_S-Trfase_N"/>
</dbReference>
<dbReference type="Gene3D" id="1.20.1050.10">
    <property type="match status" value="1"/>
</dbReference>
<evidence type="ECO:0000313" key="5">
    <source>
        <dbReference type="Proteomes" id="UP000013827"/>
    </source>
</evidence>
<sequence>MKLYTFAGNTHALQTLIVARYNGVDIEVPAFEMGKDNKSAAFLKKSPLGKVPVLETASGCICEAAAVARYVARMRADTNMFGATFFEAGQVDMWVEFAKNELDLPVGMWVFPILGFIASNAANTKQAQEDIARALGVMNEHLQSRTFLVGDAVTLADIVVSCSLLNAFKLVFDAPFLAPFPAVVRWFTT</sequence>
<protein>
    <recommendedName>
        <fullName evidence="6">Glutathione S-transferase</fullName>
    </recommendedName>
</protein>
<dbReference type="Pfam" id="PF02798">
    <property type="entry name" value="GST_N"/>
    <property type="match status" value="1"/>
</dbReference>
<accession>A0A0D3I8X5</accession>
<comment type="similarity">
    <text evidence="1">Belongs to the GST superfamily.</text>
</comment>